<organism evidence="1 2">
    <name type="scientific">Companilactobacillus halodurans</name>
    <dbReference type="NCBI Taxonomy" id="2584183"/>
    <lineage>
        <taxon>Bacteria</taxon>
        <taxon>Bacillati</taxon>
        <taxon>Bacillota</taxon>
        <taxon>Bacilli</taxon>
        <taxon>Lactobacillales</taxon>
        <taxon>Lactobacillaceae</taxon>
        <taxon>Companilactobacillus</taxon>
    </lineage>
</organism>
<protein>
    <recommendedName>
        <fullName evidence="3">Apea-like HEPN domain-containing protein</fullName>
    </recommendedName>
</protein>
<dbReference type="Proteomes" id="UP000414364">
    <property type="component" value="Unassembled WGS sequence"/>
</dbReference>
<gene>
    <name evidence="1" type="ORF">FHL06_11885</name>
</gene>
<sequence length="160" mass="19113">MRKGERAFFLSEYNDSIVYIQTSFEIFISDFVKKYYEINKLLDSEKIKDILDCGYKNIINDHLLKIIEKLNLEYKEEIINCVSKYKDDYYPMRNKIVHEGKSYKERDAEEFKEIVSNAVRLITYGMHKATNDSFVSYFTTYNILSEELDIESIKDKYTIP</sequence>
<evidence type="ECO:0008006" key="3">
    <source>
        <dbReference type="Google" id="ProtNLM"/>
    </source>
</evidence>
<dbReference type="EMBL" id="VDFP01000044">
    <property type="protein sequence ID" value="MQS77030.1"/>
    <property type="molecule type" value="Genomic_DNA"/>
</dbReference>
<reference evidence="1 2" key="1">
    <citation type="journal article" date="2019" name="Syst. Appl. Microbiol.">
        <title>Polyphasic characterization of two novel Lactobacillus spp. isolated from blown salami packages: Description of Lactobacillus halodurans sp. nov. and Lactobacillus salsicarnum sp. nov.</title>
        <authorList>
            <person name="Schuster J.A."/>
            <person name="Klingl A."/>
            <person name="Vogel R.F."/>
            <person name="Ehrmann M.A."/>
        </authorList>
    </citation>
    <scope>NUCLEOTIDE SEQUENCE [LARGE SCALE GENOMIC DNA]</scope>
    <source>
        <strain evidence="1 2">TMW 1.2172</strain>
    </source>
</reference>
<proteinExistence type="predicted"/>
<accession>A0A5P0ZRY1</accession>
<evidence type="ECO:0000313" key="1">
    <source>
        <dbReference type="EMBL" id="MQS77030.1"/>
    </source>
</evidence>
<comment type="caution">
    <text evidence="1">The sequence shown here is derived from an EMBL/GenBank/DDBJ whole genome shotgun (WGS) entry which is preliminary data.</text>
</comment>
<dbReference type="AlphaFoldDB" id="A0A5P0ZRY1"/>
<name>A0A5P0ZRY1_9LACO</name>
<evidence type="ECO:0000313" key="2">
    <source>
        <dbReference type="Proteomes" id="UP000414364"/>
    </source>
</evidence>